<dbReference type="CDD" id="cd00561">
    <property type="entry name" value="CobA_ACA"/>
    <property type="match status" value="1"/>
</dbReference>
<evidence type="ECO:0000256" key="1">
    <source>
        <dbReference type="ARBA" id="ARBA00005121"/>
    </source>
</evidence>
<comment type="similarity">
    <text evidence="2 8">Belongs to the Cob(I)alamin adenosyltransferase family.</text>
</comment>
<keyword evidence="8" id="KW-0169">Cobalamin biosynthesis</keyword>
<dbReference type="PANTHER" id="PTHR46638:SF1">
    <property type="entry name" value="CORRINOID ADENOSYLTRANSFERASE"/>
    <property type="match status" value="1"/>
</dbReference>
<evidence type="ECO:0000256" key="5">
    <source>
        <dbReference type="ARBA" id="ARBA00024929"/>
    </source>
</evidence>
<dbReference type="NCBIfam" id="NF004637">
    <property type="entry name" value="PRK05986.1"/>
    <property type="match status" value="1"/>
</dbReference>
<keyword evidence="8" id="KW-0067">ATP-binding</keyword>
<dbReference type="GO" id="GO:0009236">
    <property type="term" value="P:cobalamin biosynthetic process"/>
    <property type="evidence" value="ECO:0007669"/>
    <property type="project" value="UniProtKB-UniRule"/>
</dbReference>
<evidence type="ECO:0000256" key="2">
    <source>
        <dbReference type="ARBA" id="ARBA00007487"/>
    </source>
</evidence>
<comment type="pathway">
    <text evidence="1 8">Cofactor biosynthesis; adenosylcobalamin biosynthesis; adenosylcobalamin from cob(II)yrinate a,c-diamide: step 2/7.</text>
</comment>
<dbReference type="EMBL" id="BSPD01000080">
    <property type="protein sequence ID" value="GLS27568.1"/>
    <property type="molecule type" value="Genomic_DNA"/>
</dbReference>
<evidence type="ECO:0000256" key="7">
    <source>
        <dbReference type="ARBA" id="ARBA00048692"/>
    </source>
</evidence>
<comment type="subcellular location">
    <subcellularLocation>
        <location evidence="8">Cytoplasm</location>
    </subcellularLocation>
</comment>
<comment type="catalytic activity">
    <reaction evidence="6 8">
        <text>2 cob(II)yrinate a,c diamide + reduced [electron-transfer flavoprotein] + 2 ATP = 2 adenosylcob(III)yrinate a,c-diamide + 2 triphosphate + oxidized [electron-transfer flavoprotein] + 3 H(+)</text>
        <dbReference type="Rhea" id="RHEA:11528"/>
        <dbReference type="Rhea" id="RHEA-COMP:10685"/>
        <dbReference type="Rhea" id="RHEA-COMP:10686"/>
        <dbReference type="ChEBI" id="CHEBI:15378"/>
        <dbReference type="ChEBI" id="CHEBI:18036"/>
        <dbReference type="ChEBI" id="CHEBI:30616"/>
        <dbReference type="ChEBI" id="CHEBI:57692"/>
        <dbReference type="ChEBI" id="CHEBI:58307"/>
        <dbReference type="ChEBI" id="CHEBI:58503"/>
        <dbReference type="ChEBI" id="CHEBI:58537"/>
        <dbReference type="EC" id="2.5.1.17"/>
    </reaction>
</comment>
<dbReference type="RefSeq" id="WP_284285463.1">
    <property type="nucleotide sequence ID" value="NZ_BSPD01000080.1"/>
</dbReference>
<dbReference type="InterPro" id="IPR027417">
    <property type="entry name" value="P-loop_NTPase"/>
</dbReference>
<proteinExistence type="inferred from homology"/>
<evidence type="ECO:0000256" key="6">
    <source>
        <dbReference type="ARBA" id="ARBA00048555"/>
    </source>
</evidence>
<gene>
    <name evidence="10" type="primary">btuR</name>
    <name evidence="10" type="ORF">GCM10007877_32870</name>
</gene>
<reference evidence="10 11" key="1">
    <citation type="journal article" date="2014" name="Int. J. Syst. Evol. Microbiol.">
        <title>Complete genome sequence of Corynebacterium casei LMG S-19264T (=DSM 44701T), isolated from a smear-ripened cheese.</title>
        <authorList>
            <consortium name="US DOE Joint Genome Institute (JGI-PGF)"/>
            <person name="Walter F."/>
            <person name="Albersmeier A."/>
            <person name="Kalinowski J."/>
            <person name="Ruckert C."/>
        </authorList>
    </citation>
    <scope>NUCLEOTIDE SEQUENCE [LARGE SCALE GENOMIC DNA]</scope>
    <source>
        <strain evidence="10 11">NBRC 110095</strain>
    </source>
</reference>
<dbReference type="InterPro" id="IPR003724">
    <property type="entry name" value="CblAdoTrfase_CobA"/>
</dbReference>
<evidence type="ECO:0000256" key="9">
    <source>
        <dbReference type="SAM" id="MobiDB-lite"/>
    </source>
</evidence>
<dbReference type="EC" id="2.5.1.17" evidence="3 8"/>
<dbReference type="PIRSF" id="PIRSF015617">
    <property type="entry name" value="Adensltrnsf_CobA"/>
    <property type="match status" value="1"/>
</dbReference>
<dbReference type="GO" id="GO:0006779">
    <property type="term" value="P:porphyrin-containing compound biosynthetic process"/>
    <property type="evidence" value="ECO:0007669"/>
    <property type="project" value="UniProtKB-UniRule"/>
</dbReference>
<sequence>MTDHESPQGVSEVDKESAKNTKHKKAMEKQKAKVDANIDRAQEEKGIMVLLTGDGKGKTSSGFGMVLRALGYGQRVGIVQFIKGVQKSGEELFISERFPEVYFHQMGTGFTWNTQDRSGDIAAAERTWEHATKLLTDPSYDLVLLDELTYMIAYQYLDEAMILSTLQNRPFEQSLIVTGRGGGSALQALADTVSEVKDVKHAFRAGIKARPGVDY</sequence>
<dbReference type="PANTHER" id="PTHR46638">
    <property type="entry name" value="CORRINOID ADENOSYLTRANSFERASE"/>
    <property type="match status" value="1"/>
</dbReference>
<dbReference type="NCBIfam" id="TIGR00708">
    <property type="entry name" value="cobA"/>
    <property type="match status" value="1"/>
</dbReference>
<feature type="region of interest" description="Disordered" evidence="9">
    <location>
        <begin position="1"/>
        <end position="33"/>
    </location>
</feature>
<comment type="caution">
    <text evidence="10">The sequence shown here is derived from an EMBL/GenBank/DDBJ whole genome shotgun (WGS) entry which is preliminary data.</text>
</comment>
<evidence type="ECO:0000256" key="4">
    <source>
        <dbReference type="ARBA" id="ARBA00023244"/>
    </source>
</evidence>
<name>A0AA37T9Y7_9GAMM</name>
<dbReference type="GO" id="GO:0008817">
    <property type="term" value="F:corrinoid adenosyltransferase activity"/>
    <property type="evidence" value="ECO:0007669"/>
    <property type="project" value="UniProtKB-UniRule"/>
</dbReference>
<dbReference type="GO" id="GO:0005524">
    <property type="term" value="F:ATP binding"/>
    <property type="evidence" value="ECO:0007669"/>
    <property type="project" value="UniProtKB-UniRule"/>
</dbReference>
<evidence type="ECO:0000313" key="11">
    <source>
        <dbReference type="Proteomes" id="UP001156870"/>
    </source>
</evidence>
<keyword evidence="8" id="KW-0547">Nucleotide-binding</keyword>
<keyword evidence="8" id="KW-0808">Transferase</keyword>
<dbReference type="GO" id="GO:0005737">
    <property type="term" value="C:cytoplasm"/>
    <property type="evidence" value="ECO:0007669"/>
    <property type="project" value="UniProtKB-SubCell"/>
</dbReference>
<evidence type="ECO:0000256" key="3">
    <source>
        <dbReference type="ARBA" id="ARBA00012454"/>
    </source>
</evidence>
<comment type="catalytic activity">
    <reaction evidence="7 8">
        <text>2 cob(II)alamin + reduced [electron-transfer flavoprotein] + 2 ATP = 2 adenosylcob(III)alamin + 2 triphosphate + oxidized [electron-transfer flavoprotein] + 3 H(+)</text>
        <dbReference type="Rhea" id="RHEA:28671"/>
        <dbReference type="Rhea" id="RHEA-COMP:10685"/>
        <dbReference type="Rhea" id="RHEA-COMP:10686"/>
        <dbReference type="ChEBI" id="CHEBI:15378"/>
        <dbReference type="ChEBI" id="CHEBI:16304"/>
        <dbReference type="ChEBI" id="CHEBI:18036"/>
        <dbReference type="ChEBI" id="CHEBI:18408"/>
        <dbReference type="ChEBI" id="CHEBI:30616"/>
        <dbReference type="ChEBI" id="CHEBI:57692"/>
        <dbReference type="ChEBI" id="CHEBI:58307"/>
        <dbReference type="EC" id="2.5.1.17"/>
    </reaction>
</comment>
<organism evidence="10 11">
    <name type="scientific">Marinibactrum halimedae</name>
    <dbReference type="NCBI Taxonomy" id="1444977"/>
    <lineage>
        <taxon>Bacteria</taxon>
        <taxon>Pseudomonadati</taxon>
        <taxon>Pseudomonadota</taxon>
        <taxon>Gammaproteobacteria</taxon>
        <taxon>Cellvibrionales</taxon>
        <taxon>Cellvibrionaceae</taxon>
        <taxon>Marinibactrum</taxon>
    </lineage>
</organism>
<dbReference type="AlphaFoldDB" id="A0AA37T9Y7"/>
<feature type="compositionally biased region" description="Basic and acidic residues" evidence="9">
    <location>
        <begin position="1"/>
        <end position="19"/>
    </location>
</feature>
<dbReference type="SUPFAM" id="SSF52540">
    <property type="entry name" value="P-loop containing nucleoside triphosphate hydrolases"/>
    <property type="match status" value="1"/>
</dbReference>
<accession>A0AA37T9Y7</accession>
<dbReference type="Gene3D" id="3.40.50.300">
    <property type="entry name" value="P-loop containing nucleotide triphosphate hydrolases"/>
    <property type="match status" value="1"/>
</dbReference>
<dbReference type="Pfam" id="PF02572">
    <property type="entry name" value="CobA_CobO_BtuR"/>
    <property type="match status" value="1"/>
</dbReference>
<comment type="function">
    <text evidence="5 8">Required for both de novo synthesis of the corrin ring for the assimilation of exogenous corrinoids. Participates in the adenosylation of a variety of incomplete and complete corrinoids.</text>
</comment>
<keyword evidence="11" id="KW-1185">Reference proteome</keyword>
<protein>
    <recommendedName>
        <fullName evidence="3 8">Corrinoid adenosyltransferase</fullName>
        <ecNumber evidence="3 8">2.5.1.17</ecNumber>
    </recommendedName>
    <alternativeName>
        <fullName evidence="8">Cob(II)alamin adenosyltransferase</fullName>
    </alternativeName>
    <alternativeName>
        <fullName evidence="8">Cob(II)yrinic acid a,c-diamide adenosyltransferase</fullName>
    </alternativeName>
</protein>
<keyword evidence="8" id="KW-0963">Cytoplasm</keyword>
<evidence type="ECO:0000313" key="10">
    <source>
        <dbReference type="EMBL" id="GLS27568.1"/>
    </source>
</evidence>
<dbReference type="Proteomes" id="UP001156870">
    <property type="component" value="Unassembled WGS sequence"/>
</dbReference>
<evidence type="ECO:0000256" key="8">
    <source>
        <dbReference type="PIRNR" id="PIRNR015617"/>
    </source>
</evidence>
<keyword evidence="4 8" id="KW-0627">Porphyrin biosynthesis</keyword>